<sequence>MKRLRSSSSSDSSDNESPSTSFCSSNKYGGGKPEAPASVQKKPAEVFRKDLISNMKLPDSHHVSPEDYYLLADAWKQEWEKGVQVLASPDTIPEPSVRVLQEKPKEVLYTHQRKHIQCSGREAPEPGYCSVKNCTTPFHVTCAFEHSLEMKTILDEGDEVKFKSYCLKHSQPKALEAGLSPARAKPAGDAQKGGQRAQRLQELEEEFYTLVQQEDLSRALGLPARLLDFICQYWKLKRRAAFNRALLPPREEEENLVLQPQEDSIHTRMRMFMHLRQDLERVRNLCYMVSRREKLKVLQSKAQEQMFNLHVKLLNQELAAGLPSSSPADGLLFRPPPRITLKLKMPKPSAPGAGLKSNGPLCPDNSGNVAGEGEGLGQGKPQLHGRGRREERSNGHCSHARSPAAAPGGKPSGKPLALHAAAALHAGHSSNGKPDQDRKANGLSAPQKDSSCQTPRDRDASGPAPDRTGLRKSAMEHLGRSFKEATINLVRTTEELRADRLSRKERPWAEPERRRAQQDSDGYCPDLELSDSEPESKGRRRRRPGGPPPQPEGAGKGAGRGKQSLGARHAVQR</sequence>
<evidence type="ECO:0000313" key="2">
    <source>
        <dbReference type="EMBL" id="TNN53838.1"/>
    </source>
</evidence>
<name>A0A4Z2GJU6_9TELE</name>
<dbReference type="AlphaFoldDB" id="A0A4Z2GJU6"/>
<dbReference type="GO" id="GO:0000123">
    <property type="term" value="C:histone acetyltransferase complex"/>
    <property type="evidence" value="ECO:0007669"/>
    <property type="project" value="TreeGrafter"/>
</dbReference>
<accession>A0A4Z2GJU6</accession>
<evidence type="ECO:0000256" key="1">
    <source>
        <dbReference type="SAM" id="MobiDB-lite"/>
    </source>
</evidence>
<comment type="caution">
    <text evidence="2">The sequence shown here is derived from an EMBL/GenBank/DDBJ whole genome shotgun (WGS) entry which is preliminary data.</text>
</comment>
<evidence type="ECO:0000313" key="3">
    <source>
        <dbReference type="Proteomes" id="UP000314294"/>
    </source>
</evidence>
<dbReference type="OrthoDB" id="20839at2759"/>
<organism evidence="2 3">
    <name type="scientific">Liparis tanakae</name>
    <name type="common">Tanaka's snailfish</name>
    <dbReference type="NCBI Taxonomy" id="230148"/>
    <lineage>
        <taxon>Eukaryota</taxon>
        <taxon>Metazoa</taxon>
        <taxon>Chordata</taxon>
        <taxon>Craniata</taxon>
        <taxon>Vertebrata</taxon>
        <taxon>Euteleostomi</taxon>
        <taxon>Actinopterygii</taxon>
        <taxon>Neopterygii</taxon>
        <taxon>Teleostei</taxon>
        <taxon>Neoteleostei</taxon>
        <taxon>Acanthomorphata</taxon>
        <taxon>Eupercaria</taxon>
        <taxon>Perciformes</taxon>
        <taxon>Cottioidei</taxon>
        <taxon>Cottales</taxon>
        <taxon>Liparidae</taxon>
        <taxon>Liparis</taxon>
    </lineage>
</organism>
<dbReference type="GO" id="GO:0006357">
    <property type="term" value="P:regulation of transcription by RNA polymerase II"/>
    <property type="evidence" value="ECO:0007669"/>
    <property type="project" value="TreeGrafter"/>
</dbReference>
<feature type="region of interest" description="Disordered" evidence="1">
    <location>
        <begin position="342"/>
        <end position="573"/>
    </location>
</feature>
<feature type="region of interest" description="Disordered" evidence="1">
    <location>
        <begin position="1"/>
        <end position="42"/>
    </location>
</feature>
<gene>
    <name evidence="2" type="primary">jade3</name>
    <name evidence="2" type="ORF">EYF80_035983</name>
</gene>
<dbReference type="Gene3D" id="3.30.40.10">
    <property type="entry name" value="Zinc/RING finger domain, C3HC4 (zinc finger)"/>
    <property type="match status" value="1"/>
</dbReference>
<dbReference type="InterPro" id="IPR013083">
    <property type="entry name" value="Znf_RING/FYVE/PHD"/>
</dbReference>
<dbReference type="PANTHER" id="PTHR13793">
    <property type="entry name" value="PHD FINGER PROTEINS"/>
    <property type="match status" value="1"/>
</dbReference>
<dbReference type="Proteomes" id="UP000314294">
    <property type="component" value="Unassembled WGS sequence"/>
</dbReference>
<feature type="compositionally biased region" description="Low complexity" evidence="1">
    <location>
        <begin position="1"/>
        <end position="21"/>
    </location>
</feature>
<protein>
    <submittedName>
        <fullName evidence="2">Protein Jade-3</fullName>
    </submittedName>
</protein>
<reference evidence="2 3" key="1">
    <citation type="submission" date="2019-03" db="EMBL/GenBank/DDBJ databases">
        <title>First draft genome of Liparis tanakae, snailfish: a comprehensive survey of snailfish specific genes.</title>
        <authorList>
            <person name="Kim W."/>
            <person name="Song I."/>
            <person name="Jeong J.-H."/>
            <person name="Kim D."/>
            <person name="Kim S."/>
            <person name="Ryu S."/>
            <person name="Song J.Y."/>
            <person name="Lee S.K."/>
        </authorList>
    </citation>
    <scope>NUCLEOTIDE SEQUENCE [LARGE SCALE GENOMIC DNA]</scope>
    <source>
        <tissue evidence="2">Muscle</tissue>
    </source>
</reference>
<feature type="compositionally biased region" description="Low complexity" evidence="1">
    <location>
        <begin position="416"/>
        <end position="426"/>
    </location>
</feature>
<keyword evidence="3" id="KW-1185">Reference proteome</keyword>
<proteinExistence type="predicted"/>
<feature type="compositionally biased region" description="Basic and acidic residues" evidence="1">
    <location>
        <begin position="473"/>
        <end position="483"/>
    </location>
</feature>
<dbReference type="EMBL" id="SRLO01000504">
    <property type="protein sequence ID" value="TNN53838.1"/>
    <property type="molecule type" value="Genomic_DNA"/>
</dbReference>
<dbReference type="InterPro" id="IPR050701">
    <property type="entry name" value="Histone_Mod_Regulator"/>
</dbReference>
<dbReference type="Pfam" id="PF13771">
    <property type="entry name" value="zf-HC5HC2H"/>
    <property type="match status" value="1"/>
</dbReference>
<feature type="compositionally biased region" description="Basic and acidic residues" evidence="1">
    <location>
        <begin position="492"/>
        <end position="518"/>
    </location>
</feature>
<dbReference type="PANTHER" id="PTHR13793:SF27">
    <property type="entry name" value="PROTEIN JADE-3"/>
    <property type="match status" value="1"/>
</dbReference>